<dbReference type="FunFam" id="3.30.200.20:FF:000178">
    <property type="entry name" value="serine/threonine-protein kinase PBS1-like"/>
    <property type="match status" value="1"/>
</dbReference>
<evidence type="ECO:0000256" key="6">
    <source>
        <dbReference type="ARBA" id="ARBA00022527"/>
    </source>
</evidence>
<feature type="binding site" evidence="18">
    <location>
        <position position="388"/>
    </location>
    <ligand>
        <name>ATP</name>
        <dbReference type="ChEBI" id="CHEBI:30616"/>
    </ligand>
</feature>
<evidence type="ECO:0000313" key="22">
    <source>
        <dbReference type="EMBL" id="VVW12076.1"/>
    </source>
</evidence>
<dbReference type="GO" id="GO:0005524">
    <property type="term" value="F:ATP binding"/>
    <property type="evidence" value="ECO:0007669"/>
    <property type="project" value="UniProtKB-UniRule"/>
</dbReference>
<keyword evidence="7" id="KW-0808">Transferase</keyword>
<evidence type="ECO:0000256" key="20">
    <source>
        <dbReference type="SAM" id="SignalP"/>
    </source>
</evidence>
<evidence type="ECO:0000256" key="19">
    <source>
        <dbReference type="SAM" id="Phobius"/>
    </source>
</evidence>
<keyword evidence="13 18" id="KW-0067">ATP-binding</keyword>
<dbReference type="PANTHER" id="PTHR27007">
    <property type="match status" value="1"/>
</dbReference>
<evidence type="ECO:0000256" key="15">
    <source>
        <dbReference type="ARBA" id="ARBA00023136"/>
    </source>
</evidence>
<name>A0A5K1BJI9_9MAGN</name>
<dbReference type="PROSITE" id="PS50011">
    <property type="entry name" value="PROTEIN_KINASE_DOM"/>
    <property type="match status" value="1"/>
</dbReference>
<keyword evidence="8 19" id="KW-0812">Transmembrane</keyword>
<feature type="chain" id="PRO_5023933786" description="non-specific serine/threonine protein kinase" evidence="20">
    <location>
        <begin position="29"/>
        <end position="669"/>
    </location>
</feature>
<protein>
    <recommendedName>
        <fullName evidence="4">non-specific serine/threonine protein kinase</fullName>
        <ecNumber evidence="4">2.7.11.1</ecNumber>
    </recommendedName>
</protein>
<dbReference type="InterPro" id="IPR008271">
    <property type="entry name" value="Ser/Thr_kinase_AS"/>
</dbReference>
<evidence type="ECO:0000256" key="14">
    <source>
        <dbReference type="ARBA" id="ARBA00022989"/>
    </source>
</evidence>
<keyword evidence="5" id="KW-1003">Cell membrane</keyword>
<evidence type="ECO:0000256" key="12">
    <source>
        <dbReference type="ARBA" id="ARBA00022777"/>
    </source>
</evidence>
<comment type="similarity">
    <text evidence="3">In the C-terminal section; belongs to the protein kinase superfamily. Ser/Thr protein kinase family.</text>
</comment>
<dbReference type="CDD" id="cd14066">
    <property type="entry name" value="STKc_IRAK"/>
    <property type="match status" value="1"/>
</dbReference>
<keyword evidence="10" id="KW-0430">Lectin</keyword>
<dbReference type="Gene3D" id="2.60.120.200">
    <property type="match status" value="1"/>
</dbReference>
<dbReference type="CDD" id="cd06899">
    <property type="entry name" value="lectin_legume_LecRK_Arcelin_ConA"/>
    <property type="match status" value="1"/>
</dbReference>
<keyword evidence="6" id="KW-0723">Serine/threonine-protein kinase</keyword>
<dbReference type="SUPFAM" id="SSF49899">
    <property type="entry name" value="Concanavalin A-like lectins/glucanases"/>
    <property type="match status" value="1"/>
</dbReference>
<sequence length="669" mass="74357">MAETGRSPFPSTIFIILHLLLSHLFVSATSGGSPFVFNDFRGSNLTLTGSAIVTGPGALRLTNNSNILSSGYTGHAFYPMPLRFRDPSLVNRTFSFSSRFIFAIVSEMQNSGCCGFAFTVAPSSDLPTAVAGNFMGLVNKSTDGKPSNHIFAVEFDTLSGSSANDPDGNHVGVDINSVTSNFTEPAAYYTDESTNQTINLQSGESLQAWIDYDGVSGLINITIAPLSHPLRPHRPLISYPLNLSPLLQEFMYVGFSSSTKLLISEHYILAWSFAINGEAPPLDLSKLPRYPKIKPTGKTSRLLPYTSTLALFLVTTIAIASYLLYRRWRLYSESVEEWELDYPHRFPYKELYRATKGFREKELLGRGGFGSVYKGVLPSSGLEVAVKKVTNGATQGMREFVAEISSLGRMRHRNLVQLQGWCRRGEDLLLVYDFMVNGSLDTFLFNQQKVLLSWKERFKILKGIASGLLYLHEGWEQVVVHRDIKASNVLLDADMNGKLSDFGLAKFYDHGSNPQTTRVVGTLGYMAPELSQTGKATTSADVFSFGALLLEVACGRRPMDYKKSEEEVMVVDWVLMCWRRGRILHAVDERLGMNYVREEAELVLKLGILCSQAAPEARPSMMQVVQFLKRDASMEDFVVENLVMESDCRSFEQVVLAYPSSDRLSLSSL</sequence>
<dbReference type="Pfam" id="PF00069">
    <property type="entry name" value="Pkinase"/>
    <property type="match status" value="1"/>
</dbReference>
<dbReference type="Gene3D" id="1.10.510.10">
    <property type="entry name" value="Transferase(Phosphotransferase) domain 1"/>
    <property type="match status" value="1"/>
</dbReference>
<dbReference type="InterPro" id="IPR011009">
    <property type="entry name" value="Kinase-like_dom_sf"/>
</dbReference>
<evidence type="ECO:0000256" key="17">
    <source>
        <dbReference type="ARBA" id="ARBA00048679"/>
    </source>
</evidence>
<evidence type="ECO:0000256" key="11">
    <source>
        <dbReference type="ARBA" id="ARBA00022741"/>
    </source>
</evidence>
<dbReference type="EC" id="2.7.11.1" evidence="4"/>
<evidence type="ECO:0000256" key="13">
    <source>
        <dbReference type="ARBA" id="ARBA00022840"/>
    </source>
</evidence>
<dbReference type="SMART" id="SM00220">
    <property type="entry name" value="S_TKc"/>
    <property type="match status" value="1"/>
</dbReference>
<dbReference type="PROSITE" id="PS00107">
    <property type="entry name" value="PROTEIN_KINASE_ATP"/>
    <property type="match status" value="1"/>
</dbReference>
<dbReference type="EMBL" id="LR721781">
    <property type="protein sequence ID" value="VVW12076.1"/>
    <property type="molecule type" value="Genomic_DNA"/>
</dbReference>
<evidence type="ECO:0000256" key="7">
    <source>
        <dbReference type="ARBA" id="ARBA00022679"/>
    </source>
</evidence>
<keyword evidence="9 20" id="KW-0732">Signal</keyword>
<dbReference type="OrthoDB" id="543442at2759"/>
<dbReference type="AlphaFoldDB" id="A0A5K1BJI9"/>
<evidence type="ECO:0000256" key="9">
    <source>
        <dbReference type="ARBA" id="ARBA00022729"/>
    </source>
</evidence>
<evidence type="ECO:0000256" key="1">
    <source>
        <dbReference type="ARBA" id="ARBA00004251"/>
    </source>
</evidence>
<dbReference type="Gene3D" id="3.30.200.20">
    <property type="entry name" value="Phosphorylase Kinase, domain 1"/>
    <property type="match status" value="1"/>
</dbReference>
<dbReference type="SUPFAM" id="SSF56112">
    <property type="entry name" value="Protein kinase-like (PK-like)"/>
    <property type="match status" value="1"/>
</dbReference>
<evidence type="ECO:0000256" key="16">
    <source>
        <dbReference type="ARBA" id="ARBA00047899"/>
    </source>
</evidence>
<evidence type="ECO:0000256" key="18">
    <source>
        <dbReference type="PROSITE-ProRule" id="PRU10141"/>
    </source>
</evidence>
<reference evidence="22" key="1">
    <citation type="submission" date="2019-09" db="EMBL/GenBank/DDBJ databases">
        <authorList>
            <person name="Zhang L."/>
        </authorList>
    </citation>
    <scope>NUCLEOTIDE SEQUENCE</scope>
</reference>
<dbReference type="FunFam" id="2.60.120.200:FF:000112">
    <property type="entry name" value="L-type lectin-domain containing receptor kinase V.9"/>
    <property type="match status" value="1"/>
</dbReference>
<dbReference type="InterPro" id="IPR017441">
    <property type="entry name" value="Protein_kinase_ATP_BS"/>
</dbReference>
<evidence type="ECO:0000256" key="10">
    <source>
        <dbReference type="ARBA" id="ARBA00022734"/>
    </source>
</evidence>
<dbReference type="InterPro" id="IPR001220">
    <property type="entry name" value="Legume_lectin_dom"/>
</dbReference>
<dbReference type="OMA" id="RIPYMEL"/>
<feature type="domain" description="Protein kinase" evidence="21">
    <location>
        <begin position="358"/>
        <end position="638"/>
    </location>
</feature>
<dbReference type="InterPro" id="IPR050528">
    <property type="entry name" value="L-type_Lectin-RKs"/>
</dbReference>
<dbReference type="GO" id="GO:0004674">
    <property type="term" value="F:protein serine/threonine kinase activity"/>
    <property type="evidence" value="ECO:0007669"/>
    <property type="project" value="UniProtKB-KW"/>
</dbReference>
<feature type="transmembrane region" description="Helical" evidence="19">
    <location>
        <begin position="302"/>
        <end position="325"/>
    </location>
</feature>
<comment type="subcellular location">
    <subcellularLocation>
        <location evidence="1">Cell membrane</location>
        <topology evidence="1">Single-pass type I membrane protein</topology>
    </subcellularLocation>
</comment>
<keyword evidence="12" id="KW-0418">Kinase</keyword>
<comment type="catalytic activity">
    <reaction evidence="17">
        <text>L-seryl-[protein] + ATP = O-phospho-L-seryl-[protein] + ADP + H(+)</text>
        <dbReference type="Rhea" id="RHEA:17989"/>
        <dbReference type="Rhea" id="RHEA-COMP:9863"/>
        <dbReference type="Rhea" id="RHEA-COMP:11604"/>
        <dbReference type="ChEBI" id="CHEBI:15378"/>
        <dbReference type="ChEBI" id="CHEBI:29999"/>
        <dbReference type="ChEBI" id="CHEBI:30616"/>
        <dbReference type="ChEBI" id="CHEBI:83421"/>
        <dbReference type="ChEBI" id="CHEBI:456216"/>
        <dbReference type="EC" id="2.7.11.1"/>
    </reaction>
</comment>
<comment type="catalytic activity">
    <reaction evidence="16">
        <text>L-threonyl-[protein] + ATP = O-phospho-L-threonyl-[protein] + ADP + H(+)</text>
        <dbReference type="Rhea" id="RHEA:46608"/>
        <dbReference type="Rhea" id="RHEA-COMP:11060"/>
        <dbReference type="Rhea" id="RHEA-COMP:11605"/>
        <dbReference type="ChEBI" id="CHEBI:15378"/>
        <dbReference type="ChEBI" id="CHEBI:30013"/>
        <dbReference type="ChEBI" id="CHEBI:30616"/>
        <dbReference type="ChEBI" id="CHEBI:61977"/>
        <dbReference type="ChEBI" id="CHEBI:456216"/>
        <dbReference type="EC" id="2.7.11.1"/>
    </reaction>
</comment>
<dbReference type="Gramene" id="NC3G0029920.1">
    <property type="protein sequence ID" value="NC3G0029920.1:cds"/>
    <property type="gene ID" value="NC3G0029920"/>
</dbReference>
<dbReference type="FunFam" id="1.10.510.10:FF:000108">
    <property type="entry name" value="L-type lectin-domain containing receptor kinase S.4"/>
    <property type="match status" value="1"/>
</dbReference>
<gene>
    <name evidence="22" type="ORF">NYM_LOCUS14324</name>
</gene>
<keyword evidence="11 18" id="KW-0547">Nucleotide-binding</keyword>
<evidence type="ECO:0000256" key="5">
    <source>
        <dbReference type="ARBA" id="ARBA00022475"/>
    </source>
</evidence>
<dbReference type="PROSITE" id="PS00108">
    <property type="entry name" value="PROTEIN_KINASE_ST"/>
    <property type="match status" value="1"/>
</dbReference>
<keyword evidence="15 19" id="KW-0472">Membrane</keyword>
<accession>A0A5K1BJI9</accession>
<dbReference type="InterPro" id="IPR013320">
    <property type="entry name" value="ConA-like_dom_sf"/>
</dbReference>
<evidence type="ECO:0000256" key="3">
    <source>
        <dbReference type="ARBA" id="ARBA00010217"/>
    </source>
</evidence>
<dbReference type="Pfam" id="PF00139">
    <property type="entry name" value="Lectin_legB"/>
    <property type="match status" value="1"/>
</dbReference>
<organism evidence="22">
    <name type="scientific">Nymphaea colorata</name>
    <name type="common">pocket water lily</name>
    <dbReference type="NCBI Taxonomy" id="210225"/>
    <lineage>
        <taxon>Eukaryota</taxon>
        <taxon>Viridiplantae</taxon>
        <taxon>Streptophyta</taxon>
        <taxon>Embryophyta</taxon>
        <taxon>Tracheophyta</taxon>
        <taxon>Spermatophyta</taxon>
        <taxon>Magnoliopsida</taxon>
        <taxon>Nymphaeales</taxon>
        <taxon>Nymphaeaceae</taxon>
        <taxon>Nymphaea</taxon>
    </lineage>
</organism>
<keyword evidence="14 19" id="KW-1133">Transmembrane helix</keyword>
<feature type="signal peptide" evidence="20">
    <location>
        <begin position="1"/>
        <end position="28"/>
    </location>
</feature>
<dbReference type="GO" id="GO:0030246">
    <property type="term" value="F:carbohydrate binding"/>
    <property type="evidence" value="ECO:0007669"/>
    <property type="project" value="UniProtKB-KW"/>
</dbReference>
<dbReference type="GO" id="GO:0005886">
    <property type="term" value="C:plasma membrane"/>
    <property type="evidence" value="ECO:0007669"/>
    <property type="project" value="UniProtKB-SubCell"/>
</dbReference>
<evidence type="ECO:0000256" key="8">
    <source>
        <dbReference type="ARBA" id="ARBA00022692"/>
    </source>
</evidence>
<evidence type="ECO:0000256" key="2">
    <source>
        <dbReference type="ARBA" id="ARBA00008536"/>
    </source>
</evidence>
<evidence type="ECO:0000256" key="4">
    <source>
        <dbReference type="ARBA" id="ARBA00012513"/>
    </source>
</evidence>
<dbReference type="InterPro" id="IPR000719">
    <property type="entry name" value="Prot_kinase_dom"/>
</dbReference>
<evidence type="ECO:0000259" key="21">
    <source>
        <dbReference type="PROSITE" id="PS50011"/>
    </source>
</evidence>
<comment type="similarity">
    <text evidence="2">In the N-terminal section; belongs to the leguminous lectin family.</text>
</comment>
<proteinExistence type="inferred from homology"/>